<evidence type="ECO:0000313" key="4">
    <source>
        <dbReference type="Proteomes" id="UP000605897"/>
    </source>
</evidence>
<feature type="domain" description="HD/PDEase" evidence="2">
    <location>
        <begin position="73"/>
        <end position="149"/>
    </location>
</feature>
<proteinExistence type="predicted"/>
<organism evidence="3 4">
    <name type="scientific">Amycolatopsis deserti</name>
    <dbReference type="NCBI Taxonomy" id="185696"/>
    <lineage>
        <taxon>Bacteria</taxon>
        <taxon>Bacillati</taxon>
        <taxon>Actinomycetota</taxon>
        <taxon>Actinomycetes</taxon>
        <taxon>Pseudonocardiales</taxon>
        <taxon>Pseudonocardiaceae</taxon>
        <taxon>Amycolatopsis</taxon>
    </lineage>
</organism>
<feature type="compositionally biased region" description="Low complexity" evidence="1">
    <location>
        <begin position="175"/>
        <end position="188"/>
    </location>
</feature>
<dbReference type="SUPFAM" id="SSF109604">
    <property type="entry name" value="HD-domain/PDEase-like"/>
    <property type="match status" value="1"/>
</dbReference>
<dbReference type="Gene3D" id="1.10.3210.10">
    <property type="entry name" value="Hypothetical protein af1432"/>
    <property type="match status" value="1"/>
</dbReference>
<dbReference type="CDD" id="cd00077">
    <property type="entry name" value="HDc"/>
    <property type="match status" value="1"/>
</dbReference>
<name>A0ABQ3JG17_9PSEU</name>
<dbReference type="Pfam" id="PF01966">
    <property type="entry name" value="HD"/>
    <property type="match status" value="1"/>
</dbReference>
<comment type="caution">
    <text evidence="3">The sequence shown here is derived from an EMBL/GenBank/DDBJ whole genome shotgun (WGS) entry which is preliminary data.</text>
</comment>
<protein>
    <recommendedName>
        <fullName evidence="2">HD/PDEase domain-containing protein</fullName>
    </recommendedName>
</protein>
<dbReference type="InterPro" id="IPR006674">
    <property type="entry name" value="HD_domain"/>
</dbReference>
<evidence type="ECO:0000256" key="1">
    <source>
        <dbReference type="SAM" id="MobiDB-lite"/>
    </source>
</evidence>
<feature type="region of interest" description="Disordered" evidence="1">
    <location>
        <begin position="166"/>
        <end position="204"/>
    </location>
</feature>
<dbReference type="InterPro" id="IPR003607">
    <property type="entry name" value="HD/PDEase_dom"/>
</dbReference>
<keyword evidence="4" id="KW-1185">Reference proteome</keyword>
<dbReference type="SMART" id="SM00471">
    <property type="entry name" value="HDc"/>
    <property type="match status" value="1"/>
</dbReference>
<dbReference type="PANTHER" id="PTHR35569">
    <property type="entry name" value="CYANAMIDE HYDRATASE DDI2-RELATED"/>
    <property type="match status" value="1"/>
</dbReference>
<reference evidence="4" key="1">
    <citation type="journal article" date="2019" name="Int. J. Syst. Evol. Microbiol.">
        <title>The Global Catalogue of Microorganisms (GCM) 10K type strain sequencing project: providing services to taxonomists for standard genome sequencing and annotation.</title>
        <authorList>
            <consortium name="The Broad Institute Genomics Platform"/>
            <consortium name="The Broad Institute Genome Sequencing Center for Infectious Disease"/>
            <person name="Wu L."/>
            <person name="Ma J."/>
        </authorList>
    </citation>
    <scope>NUCLEOTIDE SEQUENCE [LARGE SCALE GENOMIC DNA]</scope>
    <source>
        <strain evidence="4">CGMCC 4.7677</strain>
    </source>
</reference>
<evidence type="ECO:0000313" key="3">
    <source>
        <dbReference type="EMBL" id="GHF29354.1"/>
    </source>
</evidence>
<dbReference type="EMBL" id="BNAU01000013">
    <property type="protein sequence ID" value="GHF29354.1"/>
    <property type="molecule type" value="Genomic_DNA"/>
</dbReference>
<evidence type="ECO:0000259" key="2">
    <source>
        <dbReference type="SMART" id="SM00471"/>
    </source>
</evidence>
<sequence length="204" mass="21773">MTAPTRVRAKPGAWVAADSDELMAAVSAAPAAACLSLPWIPGSGDNQRMRLSDVPLPDSPVCLNAIDVAKTYTSPALLNHSFRAYVWAAAYGAVHDVAFDGELLFVAALLHDVGLVEEFDNHTVPFEVAGGHVAWVFAAGAGWPRQRRERLSEVIVRHMSNEVDPDEDPEGFLLARSTGSTSRAATSAISPPGSRPRCWTGIRG</sequence>
<dbReference type="PANTHER" id="PTHR35569:SF1">
    <property type="entry name" value="CYANAMIDE HYDRATASE DDI2-RELATED"/>
    <property type="match status" value="1"/>
</dbReference>
<accession>A0ABQ3JG17</accession>
<dbReference type="Proteomes" id="UP000605897">
    <property type="component" value="Unassembled WGS sequence"/>
</dbReference>
<gene>
    <name evidence="3" type="ORF">GCM10017786_74360</name>
</gene>